<proteinExistence type="predicted"/>
<reference evidence="2 3" key="1">
    <citation type="journal article" date="2007" name="Genome Res.">
        <title>Lateral gene transfer between obligate intracellular bacteria: evidence from the Rickettsia massiliae genome.</title>
        <authorList>
            <person name="Blanc G."/>
            <person name="Ogata H."/>
            <person name="Robert C."/>
            <person name="Audic S."/>
            <person name="Claverie J.-M."/>
            <person name="Raoult D."/>
        </authorList>
    </citation>
    <scope>NUCLEOTIDE SEQUENCE [LARGE SCALE GENOMIC DNA]</scope>
    <source>
        <strain evidence="3">Mtu5</strain>
    </source>
</reference>
<evidence type="ECO:0000256" key="1">
    <source>
        <dbReference type="SAM" id="Phobius"/>
    </source>
</evidence>
<evidence type="ECO:0000313" key="3">
    <source>
        <dbReference type="Proteomes" id="UP000001311"/>
    </source>
</evidence>
<organism evidence="2 3">
    <name type="scientific">Rickettsia massiliae (strain Mtu5)</name>
    <dbReference type="NCBI Taxonomy" id="416276"/>
    <lineage>
        <taxon>Bacteria</taxon>
        <taxon>Pseudomonadati</taxon>
        <taxon>Pseudomonadota</taxon>
        <taxon>Alphaproteobacteria</taxon>
        <taxon>Rickettsiales</taxon>
        <taxon>Rickettsiaceae</taxon>
        <taxon>Rickettsieae</taxon>
        <taxon>Rickettsia</taxon>
        <taxon>spotted fever group</taxon>
    </lineage>
</organism>
<gene>
    <name evidence="2" type="ordered locus">RMA_0548</name>
</gene>
<dbReference type="Proteomes" id="UP000001311">
    <property type="component" value="Chromosome"/>
</dbReference>
<dbReference type="EMBL" id="CP000683">
    <property type="protein sequence ID" value="ABV84741.1"/>
    <property type="molecule type" value="Genomic_DNA"/>
</dbReference>
<protein>
    <recommendedName>
        <fullName evidence="4">Holliday junction ATP-dependent DNA helicase RuvA</fullName>
    </recommendedName>
</protein>
<dbReference type="AlphaFoldDB" id="A8F1F5"/>
<evidence type="ECO:0000313" key="2">
    <source>
        <dbReference type="EMBL" id="ABV84741.1"/>
    </source>
</evidence>
<feature type="transmembrane region" description="Helical" evidence="1">
    <location>
        <begin position="88"/>
        <end position="107"/>
    </location>
</feature>
<keyword evidence="1" id="KW-0472">Membrane</keyword>
<dbReference type="KEGG" id="rms:RMA_0548"/>
<feature type="transmembrane region" description="Helical" evidence="1">
    <location>
        <begin position="48"/>
        <end position="68"/>
    </location>
</feature>
<sequence>MMPFPRKRESSTLKLFKSSIYLALPLDFCFRKNNIISLMQKEINMKHFIKYLFFIGLYIVVTIIVAYMVLAQTIPNDGQCHMMDRPLVIHYILAAIITALPTLILIYSKKKK</sequence>
<evidence type="ECO:0008006" key="4">
    <source>
        <dbReference type="Google" id="ProtNLM"/>
    </source>
</evidence>
<name>A8F1F5_RICM5</name>
<keyword evidence="1" id="KW-1133">Transmembrane helix</keyword>
<keyword evidence="3" id="KW-1185">Reference proteome</keyword>
<dbReference type="HOGENOM" id="CLU_2143938_0_0_5"/>
<keyword evidence="1" id="KW-0812">Transmembrane</keyword>
<accession>A8F1F5</accession>